<evidence type="ECO:0000259" key="15">
    <source>
        <dbReference type="PROSITE" id="PS50979"/>
    </source>
</evidence>
<keyword evidence="13" id="KW-0443">Lipid metabolism</keyword>
<evidence type="ECO:0000256" key="6">
    <source>
        <dbReference type="ARBA" id="ARBA00022723"/>
    </source>
</evidence>
<dbReference type="InterPro" id="IPR005481">
    <property type="entry name" value="BC-like_N"/>
</dbReference>
<dbReference type="Proteomes" id="UP000273405">
    <property type="component" value="Unassembled WGS sequence"/>
</dbReference>
<dbReference type="SUPFAM" id="SSF52440">
    <property type="entry name" value="PreATP-grasp domain"/>
    <property type="match status" value="1"/>
</dbReference>
<dbReference type="InterPro" id="IPR011761">
    <property type="entry name" value="ATP-grasp"/>
</dbReference>
<keyword evidence="10 13" id="KW-0092">Biotin</keyword>
<dbReference type="GO" id="GO:2001295">
    <property type="term" value="P:malonyl-CoA biosynthetic process"/>
    <property type="evidence" value="ECO:0007669"/>
    <property type="project" value="UniProtKB-UniPathway"/>
</dbReference>
<dbReference type="SUPFAM" id="SSF56059">
    <property type="entry name" value="Glutathione synthetase ATP-binding domain-like"/>
    <property type="match status" value="1"/>
</dbReference>
<dbReference type="InterPro" id="IPR016185">
    <property type="entry name" value="PreATP-grasp_dom_sf"/>
</dbReference>
<evidence type="ECO:0000256" key="5">
    <source>
        <dbReference type="ARBA" id="ARBA00022598"/>
    </source>
</evidence>
<dbReference type="PROSITE" id="PS50975">
    <property type="entry name" value="ATP_GRASP"/>
    <property type="match status" value="1"/>
</dbReference>
<keyword evidence="8 12" id="KW-0067">ATP-binding</keyword>
<proteinExistence type="predicted"/>
<evidence type="ECO:0000256" key="9">
    <source>
        <dbReference type="ARBA" id="ARBA00022842"/>
    </source>
</evidence>
<evidence type="ECO:0000256" key="3">
    <source>
        <dbReference type="ARBA" id="ARBA00011750"/>
    </source>
</evidence>
<keyword evidence="17" id="KW-1185">Reference proteome</keyword>
<organism evidence="16 17">
    <name type="scientific">Corallococcus sicarius</name>
    <dbReference type="NCBI Taxonomy" id="2316726"/>
    <lineage>
        <taxon>Bacteria</taxon>
        <taxon>Pseudomonadati</taxon>
        <taxon>Myxococcota</taxon>
        <taxon>Myxococcia</taxon>
        <taxon>Myxococcales</taxon>
        <taxon>Cystobacterineae</taxon>
        <taxon>Myxococcaceae</taxon>
        <taxon>Corallococcus</taxon>
    </lineage>
</organism>
<feature type="domain" description="Biotin carboxylation" evidence="15">
    <location>
        <begin position="1"/>
        <end position="445"/>
    </location>
</feature>
<dbReference type="PANTHER" id="PTHR48095">
    <property type="entry name" value="PYRUVATE CARBOXYLASE SUBUNIT A"/>
    <property type="match status" value="1"/>
</dbReference>
<keyword evidence="6" id="KW-0479">Metal-binding</keyword>
<dbReference type="GO" id="GO:0004075">
    <property type="term" value="F:biotin carboxylase activity"/>
    <property type="evidence" value="ECO:0007669"/>
    <property type="project" value="UniProtKB-EC"/>
</dbReference>
<dbReference type="EC" id="6.3.4.14" evidence="4 13"/>
<dbReference type="Pfam" id="PF02785">
    <property type="entry name" value="Biotin_carb_C"/>
    <property type="match status" value="1"/>
</dbReference>
<comment type="caution">
    <text evidence="16">The sequence shown here is derived from an EMBL/GenBank/DDBJ whole genome shotgun (WGS) entry which is preliminary data.</text>
</comment>
<dbReference type="Gene3D" id="3.30.470.20">
    <property type="entry name" value="ATP-grasp fold, B domain"/>
    <property type="match status" value="1"/>
</dbReference>
<dbReference type="InterPro" id="IPR005482">
    <property type="entry name" value="Biotin_COase_C"/>
</dbReference>
<dbReference type="EMBL" id="RAWG01000060">
    <property type="protein sequence ID" value="RKH43848.1"/>
    <property type="molecule type" value="Genomic_DNA"/>
</dbReference>
<dbReference type="PANTHER" id="PTHR48095:SF2">
    <property type="entry name" value="BIOTIN CARBOXYLASE, CHLOROPLASTIC"/>
    <property type="match status" value="1"/>
</dbReference>
<evidence type="ECO:0000256" key="8">
    <source>
        <dbReference type="ARBA" id="ARBA00022840"/>
    </source>
</evidence>
<dbReference type="InterPro" id="IPR011764">
    <property type="entry name" value="Biotin_carboxylation_dom"/>
</dbReference>
<evidence type="ECO:0000256" key="4">
    <source>
        <dbReference type="ARBA" id="ARBA00013263"/>
    </source>
</evidence>
<evidence type="ECO:0000259" key="14">
    <source>
        <dbReference type="PROSITE" id="PS50975"/>
    </source>
</evidence>
<dbReference type="InterPro" id="IPR005479">
    <property type="entry name" value="CPAse_ATP-bd"/>
</dbReference>
<dbReference type="InterPro" id="IPR004549">
    <property type="entry name" value="Acetyl_CoA_COase_biotin_COase"/>
</dbReference>
<protein>
    <recommendedName>
        <fullName evidence="4 13">Biotin carboxylase</fullName>
        <ecNumber evidence="4 13">6.3.4.14</ecNumber>
    </recommendedName>
    <alternativeName>
        <fullName evidence="13">Acetyl-coenzyme A carboxylase biotin carboxylase subunit A</fullName>
    </alternativeName>
</protein>
<keyword evidence="5 13" id="KW-0436">Ligase</keyword>
<evidence type="ECO:0000256" key="2">
    <source>
        <dbReference type="ARBA" id="ARBA00004956"/>
    </source>
</evidence>
<evidence type="ECO:0000256" key="10">
    <source>
        <dbReference type="ARBA" id="ARBA00023267"/>
    </source>
</evidence>
<comment type="subunit">
    <text evidence="3 13">Acetyl-CoA carboxylase is a heterohexamer of biotin carboxyl carrier protein, biotin carboxylase and the two subunits of carboxyl transferase in a 2:2 complex.</text>
</comment>
<keyword evidence="13" id="KW-0275">Fatty acid biosynthesis</keyword>
<evidence type="ECO:0000256" key="12">
    <source>
        <dbReference type="PROSITE-ProRule" id="PRU00409"/>
    </source>
</evidence>
<dbReference type="RefSeq" id="WP_120625445.1">
    <property type="nucleotide sequence ID" value="NZ_RAWG01000060.1"/>
</dbReference>
<accession>A0A3A8NHT8</accession>
<evidence type="ECO:0000256" key="1">
    <source>
        <dbReference type="ARBA" id="ARBA00003761"/>
    </source>
</evidence>
<evidence type="ECO:0000313" key="16">
    <source>
        <dbReference type="EMBL" id="RKH43848.1"/>
    </source>
</evidence>
<dbReference type="PROSITE" id="PS50979">
    <property type="entry name" value="BC"/>
    <property type="match status" value="1"/>
</dbReference>
<evidence type="ECO:0000313" key="17">
    <source>
        <dbReference type="Proteomes" id="UP000273405"/>
    </source>
</evidence>
<dbReference type="NCBIfam" id="NF006367">
    <property type="entry name" value="PRK08591.1"/>
    <property type="match status" value="1"/>
</dbReference>
<dbReference type="FunFam" id="3.30.1490.20:FF:000018">
    <property type="entry name" value="Biotin carboxylase"/>
    <property type="match status" value="1"/>
</dbReference>
<keyword evidence="7 12" id="KW-0547">Nucleotide-binding</keyword>
<keyword evidence="9" id="KW-0460">Magnesium</keyword>
<evidence type="ECO:0000256" key="13">
    <source>
        <dbReference type="RuleBase" id="RU365063"/>
    </source>
</evidence>
<dbReference type="SMART" id="SM00878">
    <property type="entry name" value="Biotin_carb_C"/>
    <property type="match status" value="1"/>
</dbReference>
<dbReference type="InterPro" id="IPR051602">
    <property type="entry name" value="ACC_Biotin_Carboxylase"/>
</dbReference>
<dbReference type="InterPro" id="IPR011054">
    <property type="entry name" value="Rudment_hybrid_motif"/>
</dbReference>
<comment type="function">
    <text evidence="1 13">This protein is a component of the acetyl coenzyme A carboxylase complex; first, biotin carboxylase catalyzes the carboxylation of the carrier protein and then the transcarboxylase transfers the carboxyl group to form malonyl-CoA.</text>
</comment>
<feature type="domain" description="ATP-grasp" evidence="14">
    <location>
        <begin position="120"/>
        <end position="317"/>
    </location>
</feature>
<evidence type="ECO:0000256" key="7">
    <source>
        <dbReference type="ARBA" id="ARBA00022741"/>
    </source>
</evidence>
<dbReference type="GO" id="GO:0046872">
    <property type="term" value="F:metal ion binding"/>
    <property type="evidence" value="ECO:0007669"/>
    <property type="project" value="UniProtKB-KW"/>
</dbReference>
<dbReference type="PROSITE" id="PS00866">
    <property type="entry name" value="CPSASE_1"/>
    <property type="match status" value="1"/>
</dbReference>
<dbReference type="Pfam" id="PF00289">
    <property type="entry name" value="Biotin_carb_N"/>
    <property type="match status" value="1"/>
</dbReference>
<dbReference type="PROSITE" id="PS00867">
    <property type="entry name" value="CPSASE_2"/>
    <property type="match status" value="1"/>
</dbReference>
<dbReference type="OrthoDB" id="9769961at2"/>
<keyword evidence="13" id="KW-0276">Fatty acid metabolism</keyword>
<dbReference type="FunFam" id="3.40.50.20:FF:000010">
    <property type="entry name" value="Propionyl-CoA carboxylase subunit alpha"/>
    <property type="match status" value="1"/>
</dbReference>
<name>A0A3A8NHT8_9BACT</name>
<dbReference type="GO" id="GO:0006633">
    <property type="term" value="P:fatty acid biosynthetic process"/>
    <property type="evidence" value="ECO:0007669"/>
    <property type="project" value="UniProtKB-KW"/>
</dbReference>
<comment type="pathway">
    <text evidence="2 13">Lipid metabolism; malonyl-CoA biosynthesis; malonyl-CoA from acetyl-CoA: step 1/1.</text>
</comment>
<dbReference type="GO" id="GO:0005524">
    <property type="term" value="F:ATP binding"/>
    <property type="evidence" value="ECO:0007669"/>
    <property type="project" value="UniProtKB-UniRule"/>
</dbReference>
<keyword evidence="13" id="KW-0444">Lipid biosynthesis</keyword>
<dbReference type="AlphaFoldDB" id="A0A3A8NHT8"/>
<dbReference type="NCBIfam" id="TIGR00514">
    <property type="entry name" value="accC"/>
    <property type="match status" value="1"/>
</dbReference>
<gene>
    <name evidence="16" type="primary">accC</name>
    <name evidence="16" type="ORF">D7X12_12200</name>
</gene>
<evidence type="ECO:0000256" key="11">
    <source>
        <dbReference type="ARBA" id="ARBA00048600"/>
    </source>
</evidence>
<dbReference type="SUPFAM" id="SSF51246">
    <property type="entry name" value="Rudiment single hybrid motif"/>
    <property type="match status" value="1"/>
</dbReference>
<dbReference type="Pfam" id="PF02786">
    <property type="entry name" value="CPSase_L_D2"/>
    <property type="match status" value="1"/>
</dbReference>
<comment type="catalytic activity">
    <reaction evidence="11 13">
        <text>N(6)-biotinyl-L-lysyl-[protein] + hydrogencarbonate + ATP = N(6)-carboxybiotinyl-L-lysyl-[protein] + ADP + phosphate + H(+)</text>
        <dbReference type="Rhea" id="RHEA:13501"/>
        <dbReference type="Rhea" id="RHEA-COMP:10505"/>
        <dbReference type="Rhea" id="RHEA-COMP:10506"/>
        <dbReference type="ChEBI" id="CHEBI:15378"/>
        <dbReference type="ChEBI" id="CHEBI:17544"/>
        <dbReference type="ChEBI" id="CHEBI:30616"/>
        <dbReference type="ChEBI" id="CHEBI:43474"/>
        <dbReference type="ChEBI" id="CHEBI:83144"/>
        <dbReference type="ChEBI" id="CHEBI:83145"/>
        <dbReference type="ChEBI" id="CHEBI:456216"/>
        <dbReference type="EC" id="6.3.4.14"/>
    </reaction>
</comment>
<dbReference type="UniPathway" id="UPA00655">
    <property type="reaction ID" value="UER00711"/>
</dbReference>
<sequence length="461" mass="51365">MFKKVLVANRGEIALRVIRACRELGIATVAVHSTADANALHVRFADEAVCIGPPSSKESYLNVPQLLSAAEITRADAIHPGYGFLSENAEFAEVCENCKIRFIGPRPEMLRLMGNKVSARRAAREAGMPLLPGSPGVVKDPREAEAFAKEIGFPVILKAAAGGGGKGMKIVREPGVLAQAFSTAQAEALASFSNGDLYIERYVEKPRHIEIQIVADEHGNVIHLNERECSVQRRHQKLIEECPSPALTPELRQRMGEVSVNAMKALRYNNVGTIEYLLDEHGQFYFMEMNTRIQVEHPVTEMVMGVDLVREQIRMAYGHPLRFKQEDVQIRGHAIECRVNAEDPVTFAPWPGKITGYSVPGGYGVRVDSAAYENYTVLPHYDSLLSKLIVHAEDRETAIRRMQRALSEYVVEGIRTNIPFHRAALAEESFQEGNYDTRFVERLLASETGSRRLKKAMEETP</sequence>
<reference evidence="17" key="1">
    <citation type="submission" date="2018-09" db="EMBL/GenBank/DDBJ databases">
        <authorList>
            <person name="Livingstone P.G."/>
            <person name="Whitworth D.E."/>
        </authorList>
    </citation>
    <scope>NUCLEOTIDE SEQUENCE [LARGE SCALE GENOMIC DNA]</scope>
    <source>
        <strain evidence="17">CA040B</strain>
    </source>
</reference>